<evidence type="ECO:0000256" key="2">
    <source>
        <dbReference type="ARBA" id="ARBA00023125"/>
    </source>
</evidence>
<dbReference type="InterPro" id="IPR000792">
    <property type="entry name" value="Tscrpt_reg_LuxR_C"/>
</dbReference>
<keyword evidence="1" id="KW-0805">Transcription regulation</keyword>
<dbReference type="Gene3D" id="3.30.450.40">
    <property type="match status" value="1"/>
</dbReference>
<dbReference type="InterPro" id="IPR036388">
    <property type="entry name" value="WH-like_DNA-bd_sf"/>
</dbReference>
<protein>
    <submittedName>
        <fullName evidence="5">LuxR family transcriptional regulator</fullName>
    </submittedName>
</protein>
<dbReference type="PROSITE" id="PS50043">
    <property type="entry name" value="HTH_LUXR_2"/>
    <property type="match status" value="1"/>
</dbReference>
<evidence type="ECO:0000313" key="5">
    <source>
        <dbReference type="EMBL" id="RED54644.1"/>
    </source>
</evidence>
<dbReference type="GO" id="GO:0003677">
    <property type="term" value="F:DNA binding"/>
    <property type="evidence" value="ECO:0007669"/>
    <property type="project" value="UniProtKB-KW"/>
</dbReference>
<evidence type="ECO:0000313" key="6">
    <source>
        <dbReference type="Proteomes" id="UP000256977"/>
    </source>
</evidence>
<accession>A0A3D9HYR2</accession>
<dbReference type="Gene3D" id="1.10.10.10">
    <property type="entry name" value="Winged helix-like DNA-binding domain superfamily/Winged helix DNA-binding domain"/>
    <property type="match status" value="1"/>
</dbReference>
<dbReference type="OrthoDB" id="9815744at2"/>
<comment type="caution">
    <text evidence="5">The sequence shown here is derived from an EMBL/GenBank/DDBJ whole genome shotgun (WGS) entry which is preliminary data.</text>
</comment>
<proteinExistence type="predicted"/>
<dbReference type="SUPFAM" id="SSF46894">
    <property type="entry name" value="C-terminal effector domain of the bipartite response regulators"/>
    <property type="match status" value="1"/>
</dbReference>
<dbReference type="SMART" id="SM00421">
    <property type="entry name" value="HTH_LUXR"/>
    <property type="match status" value="1"/>
</dbReference>
<evidence type="ECO:0000256" key="1">
    <source>
        <dbReference type="ARBA" id="ARBA00023015"/>
    </source>
</evidence>
<dbReference type="InterPro" id="IPR029016">
    <property type="entry name" value="GAF-like_dom_sf"/>
</dbReference>
<evidence type="ECO:0000259" key="4">
    <source>
        <dbReference type="PROSITE" id="PS50043"/>
    </source>
</evidence>
<dbReference type="AlphaFoldDB" id="A0A3D9HYR2"/>
<keyword evidence="6" id="KW-1185">Reference proteome</keyword>
<keyword evidence="2" id="KW-0238">DNA-binding</keyword>
<sequence>MNNIKQRIERLAEQAVSSKEFRLALLAHLREAFPFEGACCTVVDPRTLLSAGAVTEDGVEAIHHRLFEFEYGHRDYNRFEDLAEADRSAAALGLATNGDPERSARFREVLQPAGFGDEMRAALVSGGKCWGFLTLLRGKDQPLFAAEELALLTSLVPAIAGALRRTSLDLADESAEEPGLESGVLIVEADGVLLSELAATDAAAHWLAAIREAEGIGDEVLPRPIRAVCIRALNGETGTGKELAHGKAARTCVRLAGGSYVTIRADRLLGKASSAQLAVIFEQAQPADRLPLIAEAYGLSEREKQLLVAVVRGLSTHEISRELHISVYTVQDHLKSIFAKTGVSSRRELIWQLFSRYASPISTSERPAGES</sequence>
<dbReference type="InterPro" id="IPR016032">
    <property type="entry name" value="Sig_transdc_resp-reg_C-effctor"/>
</dbReference>
<feature type="domain" description="HTH luxR-type" evidence="4">
    <location>
        <begin position="292"/>
        <end position="357"/>
    </location>
</feature>
<dbReference type="CDD" id="cd06170">
    <property type="entry name" value="LuxR_C_like"/>
    <property type="match status" value="1"/>
</dbReference>
<dbReference type="EMBL" id="QRDZ01000047">
    <property type="protein sequence ID" value="RED54644.1"/>
    <property type="molecule type" value="Genomic_DNA"/>
</dbReference>
<dbReference type="SUPFAM" id="SSF55781">
    <property type="entry name" value="GAF domain-like"/>
    <property type="match status" value="1"/>
</dbReference>
<dbReference type="PRINTS" id="PR00038">
    <property type="entry name" value="HTHLUXR"/>
</dbReference>
<organism evidence="5 6">
    <name type="scientific">Cohnella phaseoli</name>
    <dbReference type="NCBI Taxonomy" id="456490"/>
    <lineage>
        <taxon>Bacteria</taxon>
        <taxon>Bacillati</taxon>
        <taxon>Bacillota</taxon>
        <taxon>Bacilli</taxon>
        <taxon>Bacillales</taxon>
        <taxon>Paenibacillaceae</taxon>
        <taxon>Cohnella</taxon>
    </lineage>
</organism>
<reference evidence="5 6" key="1">
    <citation type="submission" date="2018-07" db="EMBL/GenBank/DDBJ databases">
        <title>Genomic Encyclopedia of Type Strains, Phase III (KMG-III): the genomes of soil and plant-associated and newly described type strains.</title>
        <authorList>
            <person name="Whitman W."/>
        </authorList>
    </citation>
    <scope>NUCLEOTIDE SEQUENCE [LARGE SCALE GENOMIC DNA]</scope>
    <source>
        <strain evidence="5 6">CECT 7287</strain>
    </source>
</reference>
<dbReference type="GO" id="GO:0045892">
    <property type="term" value="P:negative regulation of DNA-templated transcription"/>
    <property type="evidence" value="ECO:0007669"/>
    <property type="project" value="UniProtKB-ARBA"/>
</dbReference>
<dbReference type="RefSeq" id="WP_116065398.1">
    <property type="nucleotide sequence ID" value="NZ_QRDZ01000047.1"/>
</dbReference>
<gene>
    <name evidence="5" type="ORF">DFP98_1476</name>
</gene>
<dbReference type="PROSITE" id="PS00622">
    <property type="entry name" value="HTH_LUXR_1"/>
    <property type="match status" value="1"/>
</dbReference>
<evidence type="ECO:0000256" key="3">
    <source>
        <dbReference type="ARBA" id="ARBA00023163"/>
    </source>
</evidence>
<dbReference type="PANTHER" id="PTHR44688">
    <property type="entry name" value="DNA-BINDING TRANSCRIPTIONAL ACTIVATOR DEVR_DOSR"/>
    <property type="match status" value="1"/>
</dbReference>
<dbReference type="Proteomes" id="UP000256977">
    <property type="component" value="Unassembled WGS sequence"/>
</dbReference>
<keyword evidence="3" id="KW-0804">Transcription</keyword>
<name>A0A3D9HYR2_9BACL</name>
<dbReference type="PANTHER" id="PTHR44688:SF16">
    <property type="entry name" value="DNA-BINDING TRANSCRIPTIONAL ACTIVATOR DEVR_DOSR"/>
    <property type="match status" value="1"/>
</dbReference>
<dbReference type="Pfam" id="PF00196">
    <property type="entry name" value="GerE"/>
    <property type="match status" value="1"/>
</dbReference>